<dbReference type="InterPro" id="IPR001977">
    <property type="entry name" value="Depp_CoAkinase"/>
</dbReference>
<dbReference type="AlphaFoldDB" id="A0A223HVB4"/>
<dbReference type="PANTHER" id="PTHR10695">
    <property type="entry name" value="DEPHOSPHO-COA KINASE-RELATED"/>
    <property type="match status" value="1"/>
</dbReference>
<evidence type="ECO:0000256" key="7">
    <source>
        <dbReference type="ARBA" id="ARBA00022993"/>
    </source>
</evidence>
<dbReference type="SUPFAM" id="SSF52540">
    <property type="entry name" value="P-loop containing nucleoside triphosphate hydrolases"/>
    <property type="match status" value="1"/>
</dbReference>
<sequence length="199" mass="23001">MMEVIGLTGGIASGKSTVSSILRSLGAFIIDADVVSREIMIKGTKTYNILVNEFGKEILRKDGEIDRKKLGNLVFADKQKLNRLNEITHPEIIRRIKEIIEEERKNGKEKAIILDAALLIEMRLFNMVDEVWLVVVDKKTQIRRLMKRDNLNYNDALNRIKSQMSIEDKMKYADFIINNCKDFNAIKKQVELLWGRFSK</sequence>
<dbReference type="UniPathway" id="UPA00241">
    <property type="reaction ID" value="UER00356"/>
</dbReference>
<dbReference type="EMBL" id="CP016893">
    <property type="protein sequence ID" value="AST56406.1"/>
    <property type="molecule type" value="Genomic_DNA"/>
</dbReference>
<dbReference type="GO" id="GO:0015937">
    <property type="term" value="P:coenzyme A biosynthetic process"/>
    <property type="evidence" value="ECO:0007669"/>
    <property type="project" value="UniProtKB-UniRule"/>
</dbReference>
<comment type="subcellular location">
    <subcellularLocation>
        <location evidence="8">Cytoplasm</location>
    </subcellularLocation>
</comment>
<feature type="binding site" evidence="8">
    <location>
        <begin position="12"/>
        <end position="17"/>
    </location>
    <ligand>
        <name>ATP</name>
        <dbReference type="ChEBI" id="CHEBI:30616"/>
    </ligand>
</feature>
<evidence type="ECO:0000256" key="4">
    <source>
        <dbReference type="ARBA" id="ARBA00022741"/>
    </source>
</evidence>
<dbReference type="Pfam" id="PF01121">
    <property type="entry name" value="CoaE"/>
    <property type="match status" value="1"/>
</dbReference>
<dbReference type="CDD" id="cd02022">
    <property type="entry name" value="DPCK"/>
    <property type="match status" value="1"/>
</dbReference>
<organism evidence="10 11">
    <name type="scientific">Thermoanaerobacterium thermosaccharolyticum</name>
    <name type="common">Clostridium thermosaccharolyticum</name>
    <dbReference type="NCBI Taxonomy" id="1517"/>
    <lineage>
        <taxon>Bacteria</taxon>
        <taxon>Bacillati</taxon>
        <taxon>Bacillota</taxon>
        <taxon>Clostridia</taxon>
        <taxon>Thermoanaerobacterales</taxon>
        <taxon>Thermoanaerobacteraceae</taxon>
        <taxon>Thermoanaerobacterium</taxon>
    </lineage>
</organism>
<accession>A0A223HVB4</accession>
<evidence type="ECO:0000256" key="6">
    <source>
        <dbReference type="ARBA" id="ARBA00022840"/>
    </source>
</evidence>
<dbReference type="EC" id="2.7.1.24" evidence="8 9"/>
<keyword evidence="5 8" id="KW-0418">Kinase</keyword>
<evidence type="ECO:0000313" key="11">
    <source>
        <dbReference type="Proteomes" id="UP000214975"/>
    </source>
</evidence>
<dbReference type="NCBIfam" id="TIGR00152">
    <property type="entry name" value="dephospho-CoA kinase"/>
    <property type="match status" value="1"/>
</dbReference>
<dbReference type="Proteomes" id="UP000214975">
    <property type="component" value="Chromosome"/>
</dbReference>
<keyword evidence="6 8" id="KW-0067">ATP-binding</keyword>
<dbReference type="Gene3D" id="3.40.50.300">
    <property type="entry name" value="P-loop containing nucleotide triphosphate hydrolases"/>
    <property type="match status" value="1"/>
</dbReference>
<evidence type="ECO:0000256" key="9">
    <source>
        <dbReference type="NCBIfam" id="TIGR00152"/>
    </source>
</evidence>
<dbReference type="HAMAP" id="MF_00376">
    <property type="entry name" value="Dephospho_CoA_kinase"/>
    <property type="match status" value="1"/>
</dbReference>
<comment type="pathway">
    <text evidence="8">Cofactor biosynthesis; coenzyme A biosynthesis; CoA from (R)-pantothenate: step 5/5.</text>
</comment>
<proteinExistence type="inferred from homology"/>
<keyword evidence="4 8" id="KW-0547">Nucleotide-binding</keyword>
<evidence type="ECO:0000313" key="10">
    <source>
        <dbReference type="EMBL" id="AST56406.1"/>
    </source>
</evidence>
<comment type="function">
    <text evidence="8">Catalyzes the phosphorylation of the 3'-hydroxyl group of dephosphocoenzyme A to form coenzyme A.</text>
</comment>
<dbReference type="PROSITE" id="PS51219">
    <property type="entry name" value="DPCK"/>
    <property type="match status" value="1"/>
</dbReference>
<dbReference type="GO" id="GO:0005524">
    <property type="term" value="F:ATP binding"/>
    <property type="evidence" value="ECO:0007669"/>
    <property type="project" value="UniProtKB-UniRule"/>
</dbReference>
<evidence type="ECO:0000256" key="3">
    <source>
        <dbReference type="ARBA" id="ARBA00022679"/>
    </source>
</evidence>
<evidence type="ECO:0000256" key="5">
    <source>
        <dbReference type="ARBA" id="ARBA00022777"/>
    </source>
</evidence>
<keyword evidence="7 8" id="KW-0173">Coenzyme A biosynthesis</keyword>
<keyword evidence="2 8" id="KW-0963">Cytoplasm</keyword>
<dbReference type="GO" id="GO:0005737">
    <property type="term" value="C:cytoplasm"/>
    <property type="evidence" value="ECO:0007669"/>
    <property type="project" value="UniProtKB-SubCell"/>
</dbReference>
<evidence type="ECO:0000256" key="1">
    <source>
        <dbReference type="ARBA" id="ARBA00009018"/>
    </source>
</evidence>
<gene>
    <name evidence="8" type="primary">coaE</name>
    <name evidence="10" type="ORF">Thert_00158</name>
</gene>
<dbReference type="GO" id="GO:0004140">
    <property type="term" value="F:dephospho-CoA kinase activity"/>
    <property type="evidence" value="ECO:0007669"/>
    <property type="project" value="UniProtKB-UniRule"/>
</dbReference>
<name>A0A223HVB4_THETR</name>
<evidence type="ECO:0000256" key="8">
    <source>
        <dbReference type="HAMAP-Rule" id="MF_00376"/>
    </source>
</evidence>
<dbReference type="PANTHER" id="PTHR10695:SF46">
    <property type="entry name" value="BIFUNCTIONAL COENZYME A SYNTHASE-RELATED"/>
    <property type="match status" value="1"/>
</dbReference>
<comment type="catalytic activity">
    <reaction evidence="8">
        <text>3'-dephospho-CoA + ATP = ADP + CoA + H(+)</text>
        <dbReference type="Rhea" id="RHEA:18245"/>
        <dbReference type="ChEBI" id="CHEBI:15378"/>
        <dbReference type="ChEBI" id="CHEBI:30616"/>
        <dbReference type="ChEBI" id="CHEBI:57287"/>
        <dbReference type="ChEBI" id="CHEBI:57328"/>
        <dbReference type="ChEBI" id="CHEBI:456216"/>
        <dbReference type="EC" id="2.7.1.24"/>
    </reaction>
</comment>
<dbReference type="InterPro" id="IPR027417">
    <property type="entry name" value="P-loop_NTPase"/>
</dbReference>
<keyword evidence="3 8" id="KW-0808">Transferase</keyword>
<dbReference type="FunFam" id="3.40.50.300:FF:000991">
    <property type="entry name" value="Dephospho-CoA kinase"/>
    <property type="match status" value="1"/>
</dbReference>
<comment type="similarity">
    <text evidence="1 8">Belongs to the CoaE family.</text>
</comment>
<reference evidence="10 11" key="1">
    <citation type="submission" date="2016-08" db="EMBL/GenBank/DDBJ databases">
        <title>A novel genetic cassette of butanologenic Thermoanaerobacterium thermosaccharolyticum that directly convert cellulose to butanol.</title>
        <authorList>
            <person name="Li T."/>
            <person name="He J."/>
        </authorList>
    </citation>
    <scope>NUCLEOTIDE SEQUENCE [LARGE SCALE GENOMIC DNA]</scope>
    <source>
        <strain evidence="10 11">TG57</strain>
    </source>
</reference>
<evidence type="ECO:0000256" key="2">
    <source>
        <dbReference type="ARBA" id="ARBA00022490"/>
    </source>
</evidence>
<protein>
    <recommendedName>
        <fullName evidence="8 9">Dephospho-CoA kinase</fullName>
        <ecNumber evidence="8 9">2.7.1.24</ecNumber>
    </recommendedName>
    <alternativeName>
        <fullName evidence="8">Dephosphocoenzyme A kinase</fullName>
    </alternativeName>
</protein>